<evidence type="ECO:0000256" key="2">
    <source>
        <dbReference type="SAM" id="Phobius"/>
    </source>
</evidence>
<keyword evidence="2" id="KW-0812">Transmembrane</keyword>
<gene>
    <name evidence="4" type="ORF">FKZ61_16600</name>
</gene>
<dbReference type="InterPro" id="IPR027039">
    <property type="entry name" value="Crtac1"/>
</dbReference>
<keyword evidence="2" id="KW-0472">Membrane</keyword>
<dbReference type="OrthoDB" id="140611at2"/>
<organism evidence="4 5">
    <name type="scientific">Litorilinea aerophila</name>
    <dbReference type="NCBI Taxonomy" id="1204385"/>
    <lineage>
        <taxon>Bacteria</taxon>
        <taxon>Bacillati</taxon>
        <taxon>Chloroflexota</taxon>
        <taxon>Caldilineae</taxon>
        <taxon>Caldilineales</taxon>
        <taxon>Caldilineaceae</taxon>
        <taxon>Litorilinea</taxon>
    </lineage>
</organism>
<feature type="transmembrane region" description="Helical" evidence="2">
    <location>
        <begin position="59"/>
        <end position="79"/>
    </location>
</feature>
<evidence type="ECO:0000313" key="4">
    <source>
        <dbReference type="EMBL" id="TQE94519.1"/>
    </source>
</evidence>
<dbReference type="Pfam" id="PF13517">
    <property type="entry name" value="FG-GAP_3"/>
    <property type="match status" value="2"/>
</dbReference>
<dbReference type="InterPro" id="IPR013517">
    <property type="entry name" value="FG-GAP"/>
</dbReference>
<comment type="caution">
    <text evidence="4">The sequence shown here is derived from an EMBL/GenBank/DDBJ whole genome shotgun (WGS) entry which is preliminary data.</text>
</comment>
<dbReference type="InterPro" id="IPR028994">
    <property type="entry name" value="Integrin_alpha_N"/>
</dbReference>
<evidence type="ECO:0000259" key="3">
    <source>
        <dbReference type="Pfam" id="PF07593"/>
    </source>
</evidence>
<accession>A0A540VCM1</accession>
<keyword evidence="5" id="KW-1185">Reference proteome</keyword>
<dbReference type="SUPFAM" id="SSF69318">
    <property type="entry name" value="Integrin alpha N-terminal domain"/>
    <property type="match status" value="1"/>
</dbReference>
<reference evidence="4 5" key="1">
    <citation type="submission" date="2019-06" db="EMBL/GenBank/DDBJ databases">
        <title>Genome sequence of Litorilinea aerophila BAA-2444.</title>
        <authorList>
            <person name="Maclea K.S."/>
            <person name="Maurais E.G."/>
            <person name="Iannazzi L.C."/>
        </authorList>
    </citation>
    <scope>NUCLEOTIDE SEQUENCE [LARGE SCALE GENOMIC DNA]</scope>
    <source>
        <strain evidence="4 5">ATCC BAA-2444</strain>
    </source>
</reference>
<keyword evidence="2" id="KW-1133">Transmembrane helix</keyword>
<dbReference type="InParanoid" id="A0A540VCM1"/>
<dbReference type="PANTHER" id="PTHR16026">
    <property type="entry name" value="CARTILAGE ACIDIC PROTEIN 1"/>
    <property type="match status" value="1"/>
</dbReference>
<feature type="domain" description="ASPIC/UnbV" evidence="3">
    <location>
        <begin position="543"/>
        <end position="610"/>
    </location>
</feature>
<name>A0A540VCM1_9CHLR</name>
<dbReference type="AlphaFoldDB" id="A0A540VCM1"/>
<dbReference type="Proteomes" id="UP000317371">
    <property type="component" value="Unassembled WGS sequence"/>
</dbReference>
<sequence length="617" mass="67344">MARREWLNLNGMERRGDGICRCRRPFTLVQPGVSPLAEIRGVTSGAPMPCFPSRRLSRCLTGLLVFLALLAGGSLLALLRTPQAGHARPAVGGPVVAVRAEDSPLAVTGPCQDTFVAHDLAHTSRAGEAVPRLFDSNGSGLAINDLDGDGRLDIVLADLAGPLAILWNRGHLQFERQELPLLRRARGVAAVDVDGDTRLDLVVTHGVAAPAFFRNQGNRHFQLTPMPGVQRPAYAMAWADLDRDGDLDLVTGSYDAGRQQEVGANYLFGASAGVWVYLQADGRWQGQQLAEAAQALAIAVWDLDDDGRPDIWVGNDFDEPDRIWLQRDGTTWLEATPFRQTAHSTMGIDRGDIDGDGIPEYFATDMKPYSIHPRDLAPWLPLMEAATQERRPWDPQVSENVLLVRAGDRYVNRAYPSKVDATGWSWSAKFGDLDHDGHLDLYVVNGMIAADLFPYLPQGELVESNQALQNQGRGRFLPAPGWGLDSRRSGRGMSMADLDDDGDLDIVVNNLNSPAQLFENRLCLQGKGLVVELRWPGSRNPYAIGAQAILHTGQGPLLRDVRAVSGYLSGDPASVHFGVPRGSDPLSLEVHWPDGAVTWLEQPLPGHRLTLIREDGP</sequence>
<dbReference type="Pfam" id="PF07593">
    <property type="entry name" value="UnbV_ASPIC"/>
    <property type="match status" value="1"/>
</dbReference>
<dbReference type="PANTHER" id="PTHR16026:SF0">
    <property type="entry name" value="CARTILAGE ACIDIC PROTEIN 1"/>
    <property type="match status" value="1"/>
</dbReference>
<evidence type="ECO:0000313" key="5">
    <source>
        <dbReference type="Proteomes" id="UP000317371"/>
    </source>
</evidence>
<dbReference type="EMBL" id="VIGC01000023">
    <property type="protein sequence ID" value="TQE94519.1"/>
    <property type="molecule type" value="Genomic_DNA"/>
</dbReference>
<dbReference type="InterPro" id="IPR011519">
    <property type="entry name" value="UnbV_ASPIC"/>
</dbReference>
<protein>
    <submittedName>
        <fullName evidence="4">CRTAC1 family protein</fullName>
    </submittedName>
</protein>
<evidence type="ECO:0000256" key="1">
    <source>
        <dbReference type="ARBA" id="ARBA00022729"/>
    </source>
</evidence>
<keyword evidence="1" id="KW-0732">Signal</keyword>
<proteinExistence type="predicted"/>
<dbReference type="Gene3D" id="2.130.10.130">
    <property type="entry name" value="Integrin alpha, N-terminal"/>
    <property type="match status" value="1"/>
</dbReference>